<protein>
    <recommendedName>
        <fullName evidence="1">DUF6598 domain-containing protein</fullName>
    </recommendedName>
</protein>
<name>A0A0D9X445_9ORYZ</name>
<dbReference type="Proteomes" id="UP000032180">
    <property type="component" value="Chromosome 8"/>
</dbReference>
<dbReference type="Pfam" id="PF20241">
    <property type="entry name" value="DUF6598"/>
    <property type="match status" value="1"/>
</dbReference>
<evidence type="ECO:0000313" key="2">
    <source>
        <dbReference type="EnsemblPlants" id="LPERR08G02250.1"/>
    </source>
</evidence>
<reference evidence="3" key="2">
    <citation type="submission" date="2013-12" db="EMBL/GenBank/DDBJ databases">
        <authorList>
            <person name="Yu Y."/>
            <person name="Lee S."/>
            <person name="de Baynast K."/>
            <person name="Wissotski M."/>
            <person name="Liu L."/>
            <person name="Talag J."/>
            <person name="Goicoechea J."/>
            <person name="Angelova A."/>
            <person name="Jetty R."/>
            <person name="Kudrna D."/>
            <person name="Golser W."/>
            <person name="Rivera L."/>
            <person name="Zhang J."/>
            <person name="Wing R."/>
        </authorList>
    </citation>
    <scope>NUCLEOTIDE SEQUENCE</scope>
</reference>
<reference evidence="2" key="3">
    <citation type="submission" date="2015-04" db="UniProtKB">
        <authorList>
            <consortium name="EnsemblPlants"/>
        </authorList>
    </citation>
    <scope>IDENTIFICATION</scope>
</reference>
<reference evidence="2 3" key="1">
    <citation type="submission" date="2012-08" db="EMBL/GenBank/DDBJ databases">
        <title>Oryza genome evolution.</title>
        <authorList>
            <person name="Wing R.A."/>
        </authorList>
    </citation>
    <scope>NUCLEOTIDE SEQUENCE</scope>
</reference>
<keyword evidence="3" id="KW-1185">Reference proteome</keyword>
<dbReference type="EnsemblPlants" id="LPERR08G02250.1">
    <property type="protein sequence ID" value="LPERR08G02250.1"/>
    <property type="gene ID" value="LPERR08G02250"/>
</dbReference>
<feature type="domain" description="DUF6598" evidence="1">
    <location>
        <begin position="85"/>
        <end position="329"/>
    </location>
</feature>
<sequence>MSDVAVVSWEPDWEGKVKIVLGLVRRYLVSELEPKSGRVIPYRFYGYGPYIDPYTFHPDHECTAGLGPPLSKLPPSRWCLLMPSVDVLFVEVLESDVGFPVNLYGTVLVRDELNHKCIYLFRRDRDNCQVVESSYDSLPLIGPSRGLVACDELLFEIDLKFRCDDDHHHGDKNFSKGIIEHDNVYYERFNFKKHELTSWLSTVGLTCAANIRYGVEATIKVKIIKGPRYFHGKIKDRTAKNPNNILLYDSDEVSCNAIISGCDDDGFVNLSRRVVAVNVDDELLIRARVWHGDDIKGQSCTVRFVSPGMQPDEQYCNCFVGSYVLRFEVSWSAIVRDAKRVEGDIVMF</sequence>
<dbReference type="PANTHER" id="PTHR33065:SF88">
    <property type="entry name" value="OS11G0104220 PROTEIN"/>
    <property type="match status" value="1"/>
</dbReference>
<organism evidence="2 3">
    <name type="scientific">Leersia perrieri</name>
    <dbReference type="NCBI Taxonomy" id="77586"/>
    <lineage>
        <taxon>Eukaryota</taxon>
        <taxon>Viridiplantae</taxon>
        <taxon>Streptophyta</taxon>
        <taxon>Embryophyta</taxon>
        <taxon>Tracheophyta</taxon>
        <taxon>Spermatophyta</taxon>
        <taxon>Magnoliopsida</taxon>
        <taxon>Liliopsida</taxon>
        <taxon>Poales</taxon>
        <taxon>Poaceae</taxon>
        <taxon>BOP clade</taxon>
        <taxon>Oryzoideae</taxon>
        <taxon>Oryzeae</taxon>
        <taxon>Oryzinae</taxon>
        <taxon>Leersia</taxon>
    </lineage>
</organism>
<evidence type="ECO:0000259" key="1">
    <source>
        <dbReference type="Pfam" id="PF20241"/>
    </source>
</evidence>
<dbReference type="InterPro" id="IPR046533">
    <property type="entry name" value="DUF6598"/>
</dbReference>
<evidence type="ECO:0000313" key="3">
    <source>
        <dbReference type="Proteomes" id="UP000032180"/>
    </source>
</evidence>
<dbReference type="PANTHER" id="PTHR33065">
    <property type="entry name" value="OS07G0486400 PROTEIN"/>
    <property type="match status" value="1"/>
</dbReference>
<dbReference type="Gramene" id="LPERR08G02250.1">
    <property type="protein sequence ID" value="LPERR08G02250.1"/>
    <property type="gene ID" value="LPERR08G02250"/>
</dbReference>
<accession>A0A0D9X445</accession>
<dbReference type="HOGENOM" id="CLU_030845_4_0_1"/>
<proteinExistence type="predicted"/>
<dbReference type="STRING" id="77586.A0A0D9X445"/>
<dbReference type="AlphaFoldDB" id="A0A0D9X445"/>